<reference evidence="1" key="1">
    <citation type="submission" date="2018-05" db="EMBL/GenBank/DDBJ databases">
        <authorList>
            <person name="Lanie J.A."/>
            <person name="Ng W.-L."/>
            <person name="Kazmierczak K.M."/>
            <person name="Andrzejewski T.M."/>
            <person name="Davidsen T.M."/>
            <person name="Wayne K.J."/>
            <person name="Tettelin H."/>
            <person name="Glass J.I."/>
            <person name="Rusch D."/>
            <person name="Podicherti R."/>
            <person name="Tsui H.-C.T."/>
            <person name="Winkler M.E."/>
        </authorList>
    </citation>
    <scope>NUCLEOTIDE SEQUENCE</scope>
</reference>
<feature type="non-terminal residue" evidence="1">
    <location>
        <position position="1"/>
    </location>
</feature>
<sequence>GDKPNGLYERFYENGQLERRGNLKEGEQDGVWEYFDEDGKLIE</sequence>
<dbReference type="SUPFAM" id="SSF82185">
    <property type="entry name" value="Histone H3 K4-specific methyltransferase SET7/9 N-terminal domain"/>
    <property type="match status" value="1"/>
</dbReference>
<organism evidence="1">
    <name type="scientific">marine metagenome</name>
    <dbReference type="NCBI Taxonomy" id="408172"/>
    <lineage>
        <taxon>unclassified sequences</taxon>
        <taxon>metagenomes</taxon>
        <taxon>ecological metagenomes</taxon>
    </lineage>
</organism>
<dbReference type="Gene3D" id="3.90.930.1">
    <property type="match status" value="1"/>
</dbReference>
<gene>
    <name evidence="1" type="ORF">METZ01_LOCUS319890</name>
</gene>
<name>A0A382P153_9ZZZZ</name>
<evidence type="ECO:0008006" key="2">
    <source>
        <dbReference type="Google" id="ProtNLM"/>
    </source>
</evidence>
<accession>A0A382P153</accession>
<evidence type="ECO:0000313" key="1">
    <source>
        <dbReference type="EMBL" id="SVC67036.1"/>
    </source>
</evidence>
<dbReference type="Pfam" id="PF07661">
    <property type="entry name" value="MORN_2"/>
    <property type="match status" value="2"/>
</dbReference>
<protein>
    <recommendedName>
        <fullName evidence="2">Toxin-antitoxin system YwqK family antitoxin</fullName>
    </recommendedName>
</protein>
<dbReference type="InterPro" id="IPR011652">
    <property type="entry name" value="MORN_2"/>
</dbReference>
<dbReference type="AlphaFoldDB" id="A0A382P153"/>
<dbReference type="EMBL" id="UINC01104121">
    <property type="protein sequence ID" value="SVC67036.1"/>
    <property type="molecule type" value="Genomic_DNA"/>
</dbReference>
<proteinExistence type="predicted"/>